<dbReference type="HOGENOM" id="CLU_1409620_0_0_1"/>
<evidence type="ECO:0000256" key="1">
    <source>
        <dbReference type="SAM" id="MobiDB-lite"/>
    </source>
</evidence>
<dbReference type="Proteomes" id="UP000054279">
    <property type="component" value="Unassembled WGS sequence"/>
</dbReference>
<reference evidence="2 3" key="1">
    <citation type="submission" date="2014-06" db="EMBL/GenBank/DDBJ databases">
        <title>Evolutionary Origins and Diversification of the Mycorrhizal Mutualists.</title>
        <authorList>
            <consortium name="DOE Joint Genome Institute"/>
            <consortium name="Mycorrhizal Genomics Consortium"/>
            <person name="Kohler A."/>
            <person name="Kuo A."/>
            <person name="Nagy L.G."/>
            <person name="Floudas D."/>
            <person name="Copeland A."/>
            <person name="Barry K.W."/>
            <person name="Cichocki N."/>
            <person name="Veneault-Fourrey C."/>
            <person name="LaButti K."/>
            <person name="Lindquist E.A."/>
            <person name="Lipzen A."/>
            <person name="Lundell T."/>
            <person name="Morin E."/>
            <person name="Murat C."/>
            <person name="Riley R."/>
            <person name="Ohm R."/>
            <person name="Sun H."/>
            <person name="Tunlid A."/>
            <person name="Henrissat B."/>
            <person name="Grigoriev I.V."/>
            <person name="Hibbett D.S."/>
            <person name="Martin F."/>
        </authorList>
    </citation>
    <scope>NUCLEOTIDE SEQUENCE [LARGE SCALE GENOMIC DNA]</scope>
    <source>
        <strain evidence="2 3">SS14</strain>
    </source>
</reference>
<sequence length="193" mass="21226">MATPPQLNQTFGSSVRSLSSAPMGSAPMRFMPRSSQPKAHGHPHSSAPTPPASFRSRSIAASPQMLMGASEPKPHASSQMFENNLEPFARAQSFEGFFTPSPALYKTLVKSSTAPKLPDDLTKGGEDAEKVWCTFLCIAYLEAKFASERDIWIFMVEKAEMWLEDALAHIIGMANMNTAKGRVREEARKFISM</sequence>
<evidence type="ECO:0000313" key="2">
    <source>
        <dbReference type="EMBL" id="KIJ27181.1"/>
    </source>
</evidence>
<name>A0A0C9UNX7_SPHS4</name>
<dbReference type="AlphaFoldDB" id="A0A0C9UNX7"/>
<dbReference type="EMBL" id="KN837344">
    <property type="protein sequence ID" value="KIJ27181.1"/>
    <property type="molecule type" value="Genomic_DNA"/>
</dbReference>
<protein>
    <submittedName>
        <fullName evidence="2">Uncharacterized protein</fullName>
    </submittedName>
</protein>
<accession>A0A0C9UNX7</accession>
<organism evidence="2 3">
    <name type="scientific">Sphaerobolus stellatus (strain SS14)</name>
    <dbReference type="NCBI Taxonomy" id="990650"/>
    <lineage>
        <taxon>Eukaryota</taxon>
        <taxon>Fungi</taxon>
        <taxon>Dikarya</taxon>
        <taxon>Basidiomycota</taxon>
        <taxon>Agaricomycotina</taxon>
        <taxon>Agaricomycetes</taxon>
        <taxon>Phallomycetidae</taxon>
        <taxon>Geastrales</taxon>
        <taxon>Sphaerobolaceae</taxon>
        <taxon>Sphaerobolus</taxon>
    </lineage>
</organism>
<gene>
    <name evidence="2" type="ORF">M422DRAFT_271671</name>
</gene>
<feature type="region of interest" description="Disordered" evidence="1">
    <location>
        <begin position="1"/>
        <end position="56"/>
    </location>
</feature>
<keyword evidence="3" id="KW-1185">Reference proteome</keyword>
<proteinExistence type="predicted"/>
<evidence type="ECO:0000313" key="3">
    <source>
        <dbReference type="Proteomes" id="UP000054279"/>
    </source>
</evidence>
<feature type="compositionally biased region" description="Polar residues" evidence="1">
    <location>
        <begin position="1"/>
        <end position="22"/>
    </location>
</feature>